<dbReference type="STRING" id="4795.A0A225VZK3"/>
<gene>
    <name evidence="1" type="ORF">PHMEG_00016757</name>
</gene>
<evidence type="ECO:0000313" key="2">
    <source>
        <dbReference type="Proteomes" id="UP000198211"/>
    </source>
</evidence>
<organism evidence="1 2">
    <name type="scientific">Phytophthora megakarya</name>
    <dbReference type="NCBI Taxonomy" id="4795"/>
    <lineage>
        <taxon>Eukaryota</taxon>
        <taxon>Sar</taxon>
        <taxon>Stramenopiles</taxon>
        <taxon>Oomycota</taxon>
        <taxon>Peronosporomycetes</taxon>
        <taxon>Peronosporales</taxon>
        <taxon>Peronosporaceae</taxon>
        <taxon>Phytophthora</taxon>
    </lineage>
</organism>
<name>A0A225VZK3_9STRA</name>
<comment type="caution">
    <text evidence="1">The sequence shown here is derived from an EMBL/GenBank/DDBJ whole genome shotgun (WGS) entry which is preliminary data.</text>
</comment>
<protein>
    <submittedName>
        <fullName evidence="1">RxLR effector protein</fullName>
    </submittedName>
</protein>
<reference evidence="2" key="1">
    <citation type="submission" date="2017-03" db="EMBL/GenBank/DDBJ databases">
        <title>Phytopthora megakarya and P. palmivora, two closely related causual agents of cacao black pod achieved similar genome size and gene model numbers by different mechanisms.</title>
        <authorList>
            <person name="Ali S."/>
            <person name="Shao J."/>
            <person name="Larry D.J."/>
            <person name="Kronmiller B."/>
            <person name="Shen D."/>
            <person name="Strem M.D."/>
            <person name="Melnick R.L."/>
            <person name="Guiltinan M.J."/>
            <person name="Tyler B.M."/>
            <person name="Meinhardt L.W."/>
            <person name="Bailey B.A."/>
        </authorList>
    </citation>
    <scope>NUCLEOTIDE SEQUENCE [LARGE SCALE GENOMIC DNA]</scope>
    <source>
        <strain evidence="2">zdho120</strain>
    </source>
</reference>
<sequence>MHVLDDKSGDISEERTGNINLSGTKGLEGLISTGAKKAKQLAEKVTLKFNVKKQQATDKLFTKFRVGTVESNLFDSSQYQNWARSVLNTYWDPKAAESAIFTKLRSQYGDEPLAKLLAEAKAIISTKDTAMKLENVQFESWQNSGNTLDDVFDDLKLYTVEGNPFKNPLLDTWISYASRVQTGDPYVLLMRKLTKLYGEDGFASLIASAKRDYRHLLTRVASQLEATQLQSWLNEGKSADDIFKLLRLDTQEADDMLNNLALGAWYSHATSLNENPSKLLLAKLQTQYSDGKLASLIVAAREQPKAQIYVGIMASELLSSWMKADKSLDDVFKLLNLDKVQGDKLIHKPEWSLWESYASKVDEDNAYKPIFSVLKKHFGDAGLENIIVKASEDKSTKEIAAKLQEEMRRVQGITADEMFKILKLDQAKNEIFENPKLTGVLTDWVSYVDKLDEKTPFATISYLQHRFNPLQPDKDDELAMVLAKATTQSSEGVFKDLQEVQFKLWMNKHFDPDVVADKMARHPNDPRGLQVIVAFHDFYWANKRSYY</sequence>
<accession>A0A225VZK3</accession>
<evidence type="ECO:0000313" key="1">
    <source>
        <dbReference type="EMBL" id="OWZ10399.1"/>
    </source>
</evidence>
<keyword evidence="2" id="KW-1185">Reference proteome</keyword>
<dbReference type="Proteomes" id="UP000198211">
    <property type="component" value="Unassembled WGS sequence"/>
</dbReference>
<dbReference type="OrthoDB" id="110891at2759"/>
<dbReference type="EMBL" id="NBNE01002457">
    <property type="protein sequence ID" value="OWZ10399.1"/>
    <property type="molecule type" value="Genomic_DNA"/>
</dbReference>
<dbReference type="AlphaFoldDB" id="A0A225VZK3"/>
<proteinExistence type="predicted"/>